<dbReference type="Gene3D" id="2.40.320.10">
    <property type="entry name" value="Hypothetical Protein Pfu-838710-001"/>
    <property type="match status" value="1"/>
</dbReference>
<dbReference type="Pfam" id="PF05235">
    <property type="entry name" value="CHAD"/>
    <property type="match status" value="1"/>
</dbReference>
<evidence type="ECO:0000259" key="1">
    <source>
        <dbReference type="PROSITE" id="PS51707"/>
    </source>
</evidence>
<dbReference type="CDD" id="cd07756">
    <property type="entry name" value="CYTH-like_Pase_CHAD"/>
    <property type="match status" value="1"/>
</dbReference>
<reference evidence="3" key="1">
    <citation type="submission" date="2022-05" db="EMBL/GenBank/DDBJ databases">
        <title>An RpoN-dependent PEP-CTERM gene is involved in floc formation of an Aquincola tertiaricarbonis strain.</title>
        <authorList>
            <person name="Qiu D."/>
            <person name="Xia M."/>
        </authorList>
    </citation>
    <scope>NUCLEOTIDE SEQUENCE</scope>
    <source>
        <strain evidence="3">RN12</strain>
    </source>
</reference>
<accession>A0ABY4SAE4</accession>
<evidence type="ECO:0000313" key="4">
    <source>
        <dbReference type="Proteomes" id="UP001056201"/>
    </source>
</evidence>
<dbReference type="Proteomes" id="UP001056201">
    <property type="component" value="Chromosome 2"/>
</dbReference>
<protein>
    <submittedName>
        <fullName evidence="3">CHAD domain-containing protein</fullName>
    </submittedName>
</protein>
<dbReference type="PANTHER" id="PTHR39569:SF1">
    <property type="entry name" value="INORGANIC TRIPHOSPHATASE"/>
    <property type="match status" value="1"/>
</dbReference>
<dbReference type="Pfam" id="PF01928">
    <property type="entry name" value="CYTH"/>
    <property type="match status" value="1"/>
</dbReference>
<feature type="domain" description="CYTH" evidence="1">
    <location>
        <begin position="2"/>
        <end position="212"/>
    </location>
</feature>
<dbReference type="PANTHER" id="PTHR39569">
    <property type="entry name" value="INORGANIC TRIPHOSPHATASE"/>
    <property type="match status" value="1"/>
</dbReference>
<evidence type="ECO:0000259" key="2">
    <source>
        <dbReference type="PROSITE" id="PS51708"/>
    </source>
</evidence>
<sequence>MTHETELKFGFDPAALPALAERFTGPNSARQRLQAHYFDTPDRLLARHRIALRLRQEGDRWVQTLKAQGAVVAHRLEHNAELADADTAGAELPALDLRRHDGSPAGQALRQVLAAAGDADALAATLGRVYGTDLWRRSLQLSVAGGHVEAALDEGHILAGDQRLPVCELELELVDGEPSALRVLASEWMPMHGLWLSHATKAERGERLAQGLPLWPVVKAATPTRALPESAADWLRDSVAGCLAQVVPNADALASGHGGAEHVHQLRVGLRRLRTVLRELAGHDAPPAVREAFGQLGRWRDQDTVLQATAQTLAEAGAPALTLPARPQDLPTPQALASGSDLQLALLALTVQSLQADGLQPMEAGSARALARHRLQRLHRQVVRDASGFESLPVAQQHRTRKRLKRLRYLAEFAAPAFETKAVKRYLKQLSPAQDALGLHNDHAVAAEAYRQAAEAGEGRAWFAVGWLQGQAPISARRCRKALQRLADAPRFWKHTR</sequence>
<evidence type="ECO:0000313" key="3">
    <source>
        <dbReference type="EMBL" id="URI10327.1"/>
    </source>
</evidence>
<dbReference type="InterPro" id="IPR033469">
    <property type="entry name" value="CYTH-like_dom_sf"/>
</dbReference>
<proteinExistence type="predicted"/>
<dbReference type="PROSITE" id="PS51707">
    <property type="entry name" value="CYTH"/>
    <property type="match status" value="1"/>
</dbReference>
<dbReference type="InterPro" id="IPR007899">
    <property type="entry name" value="CHAD_dom"/>
</dbReference>
<organism evidence="3 4">
    <name type="scientific">Aquincola tertiaricarbonis</name>
    <dbReference type="NCBI Taxonomy" id="391953"/>
    <lineage>
        <taxon>Bacteria</taxon>
        <taxon>Pseudomonadati</taxon>
        <taxon>Pseudomonadota</taxon>
        <taxon>Betaproteobacteria</taxon>
        <taxon>Burkholderiales</taxon>
        <taxon>Sphaerotilaceae</taxon>
        <taxon>Aquincola</taxon>
    </lineage>
</organism>
<keyword evidence="4" id="KW-1185">Reference proteome</keyword>
<dbReference type="InterPro" id="IPR023577">
    <property type="entry name" value="CYTH_domain"/>
</dbReference>
<dbReference type="EMBL" id="CP097636">
    <property type="protein sequence ID" value="URI10327.1"/>
    <property type="molecule type" value="Genomic_DNA"/>
</dbReference>
<dbReference type="SMART" id="SM01118">
    <property type="entry name" value="CYTH"/>
    <property type="match status" value="1"/>
</dbReference>
<dbReference type="InterPro" id="IPR038186">
    <property type="entry name" value="CHAD_dom_sf"/>
</dbReference>
<name>A0ABY4SAE4_AQUTE</name>
<feature type="domain" description="CHAD" evidence="2">
    <location>
        <begin position="228"/>
        <end position="497"/>
    </location>
</feature>
<gene>
    <name evidence="3" type="ORF">MW290_15025</name>
</gene>
<dbReference type="SMART" id="SM00880">
    <property type="entry name" value="CHAD"/>
    <property type="match status" value="1"/>
</dbReference>
<dbReference type="RefSeq" id="WP_250198531.1">
    <property type="nucleotide sequence ID" value="NZ_CP097636.1"/>
</dbReference>
<dbReference type="InterPro" id="IPR039013">
    <property type="entry name" value="YgiF"/>
</dbReference>
<dbReference type="PROSITE" id="PS51708">
    <property type="entry name" value="CHAD"/>
    <property type="match status" value="1"/>
</dbReference>
<dbReference type="Gene3D" id="1.40.20.10">
    <property type="entry name" value="CHAD domain"/>
    <property type="match status" value="1"/>
</dbReference>
<dbReference type="SUPFAM" id="SSF55154">
    <property type="entry name" value="CYTH-like phosphatases"/>
    <property type="match status" value="1"/>
</dbReference>